<dbReference type="RefSeq" id="WP_096003972.1">
    <property type="nucleotide sequence ID" value="NZ_NTMR01000005.1"/>
</dbReference>
<dbReference type="InterPro" id="IPR001307">
    <property type="entry name" value="Thiosulphate_STrfase_CS"/>
</dbReference>
<evidence type="ECO:0000256" key="3">
    <source>
        <dbReference type="SAM" id="SignalP"/>
    </source>
</evidence>
<reference evidence="5 6" key="1">
    <citation type="submission" date="2017-09" db="EMBL/GenBank/DDBJ databases">
        <title>Pseudomonas abyssi sp. nov. isolated from Abyssopelagic Water.</title>
        <authorList>
            <person name="Wei Y."/>
        </authorList>
    </citation>
    <scope>NUCLEOTIDE SEQUENCE [LARGE SCALE GENOMIC DNA]</scope>
    <source>
        <strain evidence="5 6">MT5</strain>
    </source>
</reference>
<dbReference type="InterPro" id="IPR036873">
    <property type="entry name" value="Rhodanese-like_dom_sf"/>
</dbReference>
<evidence type="ECO:0000256" key="1">
    <source>
        <dbReference type="ARBA" id="ARBA00022737"/>
    </source>
</evidence>
<dbReference type="InterPro" id="IPR051126">
    <property type="entry name" value="Thiosulfate_sulfurtransferase"/>
</dbReference>
<dbReference type="Proteomes" id="UP000242313">
    <property type="component" value="Unassembled WGS sequence"/>
</dbReference>
<protein>
    <recommendedName>
        <fullName evidence="2">Sulfurtransferase</fullName>
    </recommendedName>
</protein>
<dbReference type="PROSITE" id="PS00380">
    <property type="entry name" value="RHODANESE_1"/>
    <property type="match status" value="1"/>
</dbReference>
<name>A0A2A3MKI1_9PSED</name>
<feature type="signal peptide" evidence="3">
    <location>
        <begin position="1"/>
        <end position="18"/>
    </location>
</feature>
<dbReference type="InterPro" id="IPR001763">
    <property type="entry name" value="Rhodanese-like_dom"/>
</dbReference>
<sequence>MRFLMLCALLLSVGLARADALVSTEWLAAHLDDPQIRLFEVSVAPEQYDAGHIPGAFNLDWHTDLVDPVRRDIAPREQLQAQLRAAGVDAHSTLVLYGDNHNWFAAWGAWIFETYGLEQVKLLDGGRIKWELEGRVLTREASTAKPSQLILPEASERYRARLGDVVDAAQGRTDVALLDIRSPDEYQGRVIAPAGSLELSMRAGHVPGAVNVPWSKVVQPDGRFRPVEELRALYQRVGIDGQRPVITYCRIGERSSHSWFVLHRLLGYPARNYDGSWTEYGNSVGVPIDNPAGTVWRGR</sequence>
<dbReference type="Gene3D" id="3.40.250.10">
    <property type="entry name" value="Rhodanese-like domain"/>
    <property type="match status" value="2"/>
</dbReference>
<dbReference type="PANTHER" id="PTHR43855">
    <property type="entry name" value="THIOSULFATE SULFURTRANSFERASE"/>
    <property type="match status" value="1"/>
</dbReference>
<dbReference type="PROSITE" id="PS00683">
    <property type="entry name" value="RHODANESE_2"/>
    <property type="match status" value="1"/>
</dbReference>
<dbReference type="PROSITE" id="PS50206">
    <property type="entry name" value="RHODANESE_3"/>
    <property type="match status" value="2"/>
</dbReference>
<evidence type="ECO:0000259" key="4">
    <source>
        <dbReference type="PROSITE" id="PS50206"/>
    </source>
</evidence>
<dbReference type="PANTHER" id="PTHR43855:SF1">
    <property type="entry name" value="THIOSULFATE SULFURTRANSFERASE"/>
    <property type="match status" value="1"/>
</dbReference>
<dbReference type="SUPFAM" id="SSF52821">
    <property type="entry name" value="Rhodanese/Cell cycle control phosphatase"/>
    <property type="match status" value="2"/>
</dbReference>
<keyword evidence="6" id="KW-1185">Reference proteome</keyword>
<dbReference type="CDD" id="cd01449">
    <property type="entry name" value="TST_Repeat_2"/>
    <property type="match status" value="1"/>
</dbReference>
<keyword evidence="1" id="KW-0677">Repeat</keyword>
<dbReference type="GO" id="GO:0004792">
    <property type="term" value="F:thiosulfate-cyanide sulfurtransferase activity"/>
    <property type="evidence" value="ECO:0007669"/>
    <property type="project" value="InterPro"/>
</dbReference>
<dbReference type="SMART" id="SM00450">
    <property type="entry name" value="RHOD"/>
    <property type="match status" value="2"/>
</dbReference>
<proteinExistence type="predicted"/>
<dbReference type="Pfam" id="PF00581">
    <property type="entry name" value="Rhodanese"/>
    <property type="match status" value="2"/>
</dbReference>
<dbReference type="AlphaFoldDB" id="A0A2A3MKI1"/>
<organism evidence="5 6">
    <name type="scientific">Pseudomonas abyssi</name>
    <dbReference type="NCBI Taxonomy" id="170540"/>
    <lineage>
        <taxon>Bacteria</taxon>
        <taxon>Pseudomonadati</taxon>
        <taxon>Pseudomonadota</taxon>
        <taxon>Gammaproteobacteria</taxon>
        <taxon>Pseudomonadales</taxon>
        <taxon>Pseudomonadaceae</taxon>
        <taxon>Pseudomonas</taxon>
    </lineage>
</organism>
<feature type="chain" id="PRO_5012449545" description="Sulfurtransferase" evidence="3">
    <location>
        <begin position="19"/>
        <end position="299"/>
    </location>
</feature>
<keyword evidence="2 5" id="KW-0808">Transferase</keyword>
<gene>
    <name evidence="5" type="ORF">CNQ84_05905</name>
</gene>
<dbReference type="EMBL" id="NTMR01000005">
    <property type="protein sequence ID" value="PBK05311.1"/>
    <property type="molecule type" value="Genomic_DNA"/>
</dbReference>
<accession>A0A2A3MKI1</accession>
<evidence type="ECO:0000256" key="2">
    <source>
        <dbReference type="RuleBase" id="RU000507"/>
    </source>
</evidence>
<dbReference type="CDD" id="cd01448">
    <property type="entry name" value="TST_Repeat_1"/>
    <property type="match status" value="1"/>
</dbReference>
<comment type="caution">
    <text evidence="5">The sequence shown here is derived from an EMBL/GenBank/DDBJ whole genome shotgun (WGS) entry which is preliminary data.</text>
</comment>
<keyword evidence="3" id="KW-0732">Signal</keyword>
<feature type="domain" description="Rhodanese" evidence="4">
    <location>
        <begin position="171"/>
        <end position="289"/>
    </location>
</feature>
<evidence type="ECO:0000313" key="6">
    <source>
        <dbReference type="Proteomes" id="UP000242313"/>
    </source>
</evidence>
<evidence type="ECO:0000313" key="5">
    <source>
        <dbReference type="EMBL" id="PBK05311.1"/>
    </source>
</evidence>
<feature type="domain" description="Rhodanese" evidence="4">
    <location>
        <begin position="32"/>
        <end position="139"/>
    </location>
</feature>